<keyword evidence="1" id="KW-1133">Transmembrane helix</keyword>
<keyword evidence="3" id="KW-1185">Reference proteome</keyword>
<organism evidence="2 3">
    <name type="scientific">Cyclobacterium marinum (strain ATCC 25205 / DSM 745 / LMG 13164 / NCIMB 1802)</name>
    <name type="common">Flectobacillus marinus</name>
    <dbReference type="NCBI Taxonomy" id="880070"/>
    <lineage>
        <taxon>Bacteria</taxon>
        <taxon>Pseudomonadati</taxon>
        <taxon>Bacteroidota</taxon>
        <taxon>Cytophagia</taxon>
        <taxon>Cytophagales</taxon>
        <taxon>Cyclobacteriaceae</taxon>
        <taxon>Cyclobacterium</taxon>
    </lineage>
</organism>
<dbReference type="KEGG" id="cmr:Cycma_1816"/>
<dbReference type="EMBL" id="CP002955">
    <property type="protein sequence ID" value="AEL25569.1"/>
    <property type="molecule type" value="Genomic_DNA"/>
</dbReference>
<dbReference type="HOGENOM" id="CLU_2315610_0_0_10"/>
<proteinExistence type="predicted"/>
<feature type="transmembrane region" description="Helical" evidence="1">
    <location>
        <begin position="76"/>
        <end position="95"/>
    </location>
</feature>
<feature type="transmembrane region" description="Helical" evidence="1">
    <location>
        <begin position="21"/>
        <end position="37"/>
    </location>
</feature>
<dbReference type="AlphaFoldDB" id="G0IX21"/>
<accession>G0IX21</accession>
<name>G0IX21_CYCMS</name>
<sequence length="99" mass="11679">MFAKEINRELLYKWNTRSSTLTMLIYVLYGVFYRLNLSVWYDYLIISISIYNLILIAVILYLSMVNRHLVDHLKKAILLGIFRMLINLVLLGLIVSNSH</sequence>
<feature type="transmembrane region" description="Helical" evidence="1">
    <location>
        <begin position="43"/>
        <end position="64"/>
    </location>
</feature>
<dbReference type="Proteomes" id="UP000001635">
    <property type="component" value="Chromosome"/>
</dbReference>
<evidence type="ECO:0000313" key="3">
    <source>
        <dbReference type="Proteomes" id="UP000001635"/>
    </source>
</evidence>
<evidence type="ECO:0000256" key="1">
    <source>
        <dbReference type="SAM" id="Phobius"/>
    </source>
</evidence>
<keyword evidence="1" id="KW-0472">Membrane</keyword>
<evidence type="ECO:0000313" key="2">
    <source>
        <dbReference type="EMBL" id="AEL25569.1"/>
    </source>
</evidence>
<gene>
    <name evidence="2" type="ordered locus">Cycma_1816</name>
</gene>
<protein>
    <submittedName>
        <fullName evidence="2">Uncharacterized protein</fullName>
    </submittedName>
</protein>
<keyword evidence="1" id="KW-0812">Transmembrane</keyword>
<reference evidence="3" key="1">
    <citation type="submission" date="2011-07" db="EMBL/GenBank/DDBJ databases">
        <title>The complete genome of Cyclobacterium marinum DSM 745.</title>
        <authorList>
            <person name="Lucas S."/>
            <person name="Han J."/>
            <person name="Lapidus A."/>
            <person name="Bruce D."/>
            <person name="Goodwin L."/>
            <person name="Pitluck S."/>
            <person name="Peters L."/>
            <person name="Kyrpides N."/>
            <person name="Mavromatis K."/>
            <person name="Ivanova N."/>
            <person name="Ovchinnikova G."/>
            <person name="Chertkov O."/>
            <person name="Detter J.C."/>
            <person name="Tapia R."/>
            <person name="Han C."/>
            <person name="Land M."/>
            <person name="Hauser L."/>
            <person name="Markowitz V."/>
            <person name="Cheng J.-F."/>
            <person name="Hugenholtz P."/>
            <person name="Woyke T."/>
            <person name="Wu D."/>
            <person name="Tindall B."/>
            <person name="Schuetze A."/>
            <person name="Brambilla E."/>
            <person name="Klenk H.-P."/>
            <person name="Eisen J.A."/>
        </authorList>
    </citation>
    <scope>NUCLEOTIDE SEQUENCE [LARGE SCALE GENOMIC DNA]</scope>
    <source>
        <strain evidence="3">ATCC 25205 / DSM 745 / LMG 13164 / NCIMB 1802</strain>
    </source>
</reference>